<name>A0A9R1V414_LACSA</name>
<feature type="chain" id="PRO_5040377797" evidence="1">
    <location>
        <begin position="32"/>
        <end position="99"/>
    </location>
</feature>
<gene>
    <name evidence="2" type="ORF">LSAT_V11C600312360</name>
</gene>
<feature type="signal peptide" evidence="1">
    <location>
        <begin position="1"/>
        <end position="31"/>
    </location>
</feature>
<evidence type="ECO:0000313" key="3">
    <source>
        <dbReference type="Proteomes" id="UP000235145"/>
    </source>
</evidence>
<sequence>MIRLHTKLGCLAMSRSLLLVTLLLLMVLTSQFDWNQKVVNEVETRSSALLRRQQLVLQREEYVKEKVRTSFLFFSCQISKSILGYNAVFILYSTSSLHI</sequence>
<evidence type="ECO:0000313" key="2">
    <source>
        <dbReference type="EMBL" id="KAJ0198928.1"/>
    </source>
</evidence>
<proteinExistence type="predicted"/>
<dbReference type="Proteomes" id="UP000235145">
    <property type="component" value="Unassembled WGS sequence"/>
</dbReference>
<keyword evidence="3" id="KW-1185">Reference proteome</keyword>
<dbReference type="EMBL" id="NBSK02000006">
    <property type="protein sequence ID" value="KAJ0198928.1"/>
    <property type="molecule type" value="Genomic_DNA"/>
</dbReference>
<dbReference type="PANTHER" id="PTHR34564">
    <property type="entry name" value="PEPTIDYL-PROLYL CIS-TRANS ISOMERASE G"/>
    <property type="match status" value="1"/>
</dbReference>
<dbReference type="PANTHER" id="PTHR34564:SF3">
    <property type="entry name" value="PEPTIDYL-PROLYL CIS-TRANS ISOMERASE G"/>
    <property type="match status" value="1"/>
</dbReference>
<protein>
    <submittedName>
        <fullName evidence="2">Uncharacterized protein</fullName>
    </submittedName>
</protein>
<organism evidence="2 3">
    <name type="scientific">Lactuca sativa</name>
    <name type="common">Garden lettuce</name>
    <dbReference type="NCBI Taxonomy" id="4236"/>
    <lineage>
        <taxon>Eukaryota</taxon>
        <taxon>Viridiplantae</taxon>
        <taxon>Streptophyta</taxon>
        <taxon>Embryophyta</taxon>
        <taxon>Tracheophyta</taxon>
        <taxon>Spermatophyta</taxon>
        <taxon>Magnoliopsida</taxon>
        <taxon>eudicotyledons</taxon>
        <taxon>Gunneridae</taxon>
        <taxon>Pentapetalae</taxon>
        <taxon>asterids</taxon>
        <taxon>campanulids</taxon>
        <taxon>Asterales</taxon>
        <taxon>Asteraceae</taxon>
        <taxon>Cichorioideae</taxon>
        <taxon>Cichorieae</taxon>
        <taxon>Lactucinae</taxon>
        <taxon>Lactuca</taxon>
    </lineage>
</organism>
<comment type="caution">
    <text evidence="2">The sequence shown here is derived from an EMBL/GenBank/DDBJ whole genome shotgun (WGS) entry which is preliminary data.</text>
</comment>
<dbReference type="AlphaFoldDB" id="A0A9R1V414"/>
<accession>A0A9R1V414</accession>
<reference evidence="2 3" key="1">
    <citation type="journal article" date="2017" name="Nat. Commun.">
        <title>Genome assembly with in vitro proximity ligation data and whole-genome triplication in lettuce.</title>
        <authorList>
            <person name="Reyes-Chin-Wo S."/>
            <person name="Wang Z."/>
            <person name="Yang X."/>
            <person name="Kozik A."/>
            <person name="Arikit S."/>
            <person name="Song C."/>
            <person name="Xia L."/>
            <person name="Froenicke L."/>
            <person name="Lavelle D.O."/>
            <person name="Truco M.J."/>
            <person name="Xia R."/>
            <person name="Zhu S."/>
            <person name="Xu C."/>
            <person name="Xu H."/>
            <person name="Xu X."/>
            <person name="Cox K."/>
            <person name="Korf I."/>
            <person name="Meyers B.C."/>
            <person name="Michelmore R.W."/>
        </authorList>
    </citation>
    <scope>NUCLEOTIDE SEQUENCE [LARGE SCALE GENOMIC DNA]</scope>
    <source>
        <strain evidence="3">cv. Salinas</strain>
        <tissue evidence="2">Seedlings</tissue>
    </source>
</reference>
<keyword evidence="1" id="KW-0732">Signal</keyword>
<evidence type="ECO:0000256" key="1">
    <source>
        <dbReference type="SAM" id="SignalP"/>
    </source>
</evidence>